<dbReference type="Gene3D" id="3.30.590.10">
    <property type="entry name" value="Glutamine synthetase/guanido kinase, catalytic domain"/>
    <property type="match status" value="1"/>
</dbReference>
<dbReference type="OrthoDB" id="77835at2759"/>
<evidence type="ECO:0000256" key="4">
    <source>
        <dbReference type="RuleBase" id="RU000384"/>
    </source>
</evidence>
<name>A0A507ELC4_9FUNG</name>
<protein>
    <recommendedName>
        <fullName evidence="1">Glutamine synthetase</fullName>
    </recommendedName>
</protein>
<dbReference type="InterPro" id="IPR036651">
    <property type="entry name" value="Gln_synt_N_sf"/>
</dbReference>
<evidence type="ECO:0000256" key="2">
    <source>
        <dbReference type="ARBA" id="ARBA00022598"/>
    </source>
</evidence>
<dbReference type="PROSITE" id="PS51987">
    <property type="entry name" value="GS_CATALYTIC"/>
    <property type="match status" value="1"/>
</dbReference>
<keyword evidence="7" id="KW-1185">Reference proteome</keyword>
<dbReference type="GO" id="GO:0004356">
    <property type="term" value="F:glutamine synthetase activity"/>
    <property type="evidence" value="ECO:0007669"/>
    <property type="project" value="InterPro"/>
</dbReference>
<dbReference type="EMBL" id="QEAP01000520">
    <property type="protein sequence ID" value="TPX64883.1"/>
    <property type="molecule type" value="Genomic_DNA"/>
</dbReference>
<dbReference type="SUPFAM" id="SSF54368">
    <property type="entry name" value="Glutamine synthetase, N-terminal domain"/>
    <property type="match status" value="1"/>
</dbReference>
<evidence type="ECO:0000256" key="3">
    <source>
        <dbReference type="PROSITE-ProRule" id="PRU01331"/>
    </source>
</evidence>
<dbReference type="PANTHER" id="PTHR43785">
    <property type="entry name" value="GAMMA-GLUTAMYLPUTRESCINE SYNTHETASE"/>
    <property type="match status" value="1"/>
</dbReference>
<organism evidence="6 7">
    <name type="scientific">Chytriomyces confervae</name>
    <dbReference type="NCBI Taxonomy" id="246404"/>
    <lineage>
        <taxon>Eukaryota</taxon>
        <taxon>Fungi</taxon>
        <taxon>Fungi incertae sedis</taxon>
        <taxon>Chytridiomycota</taxon>
        <taxon>Chytridiomycota incertae sedis</taxon>
        <taxon>Chytridiomycetes</taxon>
        <taxon>Chytridiales</taxon>
        <taxon>Chytriomycetaceae</taxon>
        <taxon>Chytriomyces</taxon>
    </lineage>
</organism>
<reference evidence="6 7" key="1">
    <citation type="journal article" date="2019" name="Sci. Rep.">
        <title>Comparative genomics of chytrid fungi reveal insights into the obligate biotrophic and pathogenic lifestyle of Synchytrium endobioticum.</title>
        <authorList>
            <person name="van de Vossenberg B.T.L.H."/>
            <person name="Warris S."/>
            <person name="Nguyen H.D.T."/>
            <person name="van Gent-Pelzer M.P.E."/>
            <person name="Joly D.L."/>
            <person name="van de Geest H.C."/>
            <person name="Bonants P.J.M."/>
            <person name="Smith D.S."/>
            <person name="Levesque C.A."/>
            <person name="van der Lee T.A.J."/>
        </authorList>
    </citation>
    <scope>NUCLEOTIDE SEQUENCE [LARGE SCALE GENOMIC DNA]</scope>
    <source>
        <strain evidence="6 7">CBS 675.73</strain>
    </source>
</reference>
<evidence type="ECO:0000256" key="1">
    <source>
        <dbReference type="ARBA" id="ARBA00021364"/>
    </source>
</evidence>
<gene>
    <name evidence="6" type="primary">GLN1E</name>
    <name evidence="6" type="ORF">CcCBS67573_g08278</name>
</gene>
<dbReference type="SMART" id="SM01230">
    <property type="entry name" value="Gln-synt_C"/>
    <property type="match status" value="1"/>
</dbReference>
<dbReference type="SUPFAM" id="SSF55931">
    <property type="entry name" value="Glutamine synthetase/guanido kinase"/>
    <property type="match status" value="1"/>
</dbReference>
<evidence type="ECO:0000259" key="5">
    <source>
        <dbReference type="PROSITE" id="PS51987"/>
    </source>
</evidence>
<accession>A0A507ELC4</accession>
<dbReference type="InterPro" id="IPR014746">
    <property type="entry name" value="Gln_synth/guanido_kin_cat_dom"/>
</dbReference>
<proteinExistence type="inferred from homology"/>
<sequence>MDTDARFVRVVLTDTVNVNRVRVVPMLRFRHQVLTNGLGLTPALLGLPPQFDAVYSGAPVGEVTMLPDPSTIRILPHRKTHALILADLLLPKETHKTTTQAFPLDRHVFPLDPRALLKHAIYMLEQEFGLCVKAGFESEFILLEKDAKTPVDNDVYADMNTFRNHRVAETLDSMVESIQDMDIVVEHFHPESASGQYEIVTGYTDLLRAVDDLVMTRIVIKEVAQQVGGFHATFAPKVFADQAGTASHVHLSLWDVSSSSGNGKGGGHNAYCDALTLPSSFDAVKDVMTGNVTVGMHQFMAGVLQNLPALMALTAPTTMSFERIKPSYWSGAYQIWGVQNREAPLRVSHDGSHFEYKPLDGTANPYIALAGILFAGMAGMRDEAKLSLPVQVDPHTLSNEKRSELQIMRLPERVQQAQRLLKENAVLRSGFGDAMLDNFLAVRGKEAEYFDGLDAEEVRKLMIARY</sequence>
<dbReference type="Proteomes" id="UP000320333">
    <property type="component" value="Unassembled WGS sequence"/>
</dbReference>
<comment type="caution">
    <text evidence="6">The sequence shown here is derived from an EMBL/GenBank/DDBJ whole genome shotgun (WGS) entry which is preliminary data.</text>
</comment>
<dbReference type="InterPro" id="IPR008146">
    <property type="entry name" value="Gln_synth_cat_dom"/>
</dbReference>
<feature type="domain" description="GS catalytic" evidence="5">
    <location>
        <begin position="113"/>
        <end position="466"/>
    </location>
</feature>
<dbReference type="GO" id="GO:0006542">
    <property type="term" value="P:glutamine biosynthetic process"/>
    <property type="evidence" value="ECO:0007669"/>
    <property type="project" value="InterPro"/>
</dbReference>
<dbReference type="Gene3D" id="3.10.20.70">
    <property type="entry name" value="Glutamine synthetase, N-terminal domain"/>
    <property type="match status" value="1"/>
</dbReference>
<comment type="similarity">
    <text evidence="3 4">Belongs to the glutamine synthetase family.</text>
</comment>
<evidence type="ECO:0000313" key="6">
    <source>
        <dbReference type="EMBL" id="TPX64883.1"/>
    </source>
</evidence>
<dbReference type="PANTHER" id="PTHR43785:SF2">
    <property type="entry name" value="TYPE-1 GLUTAMINE SYNTHETASE 1"/>
    <property type="match status" value="1"/>
</dbReference>
<evidence type="ECO:0000313" key="7">
    <source>
        <dbReference type="Proteomes" id="UP000320333"/>
    </source>
</evidence>
<dbReference type="Pfam" id="PF00120">
    <property type="entry name" value="Gln-synt_C"/>
    <property type="match status" value="1"/>
</dbReference>
<dbReference type="AlphaFoldDB" id="A0A507ELC4"/>
<dbReference type="STRING" id="246404.A0A507ELC4"/>
<keyword evidence="2" id="KW-0436">Ligase</keyword>